<sequence>MFFFGSDLDQNNDPLVGNGSEENHCHLIVSTKKMLRFMDENLDPDYPSIFHIDSTYKITKNGFPLVVLAEIDFIVFYENLCQIAKKLNIRFRPSYICQDGSDSMRNAAKTVFGEKIEILMCFFHVKNNVRKSKLISRDQLPVIFEDINKMHETKSESEFSSRKKFSKWKRNKFDKFADYFEKEWIRGHFSNWQIFNTPPGYSSSNSIIESFNRTVKTSFTLKKRLSVLKSLEMLENKCKFYCNLNTKLNNDPKVKKKLIDKAHLFGEKCYKKVKEDLYQVKVDRVKYLVDISDLSFQCVDYFIIFFCINSN</sequence>
<gene>
    <name evidence="1" type="ORF">OXX778_LOCUS9406</name>
</gene>
<protein>
    <recommendedName>
        <fullName evidence="3">MULE transposase domain-containing protein</fullName>
    </recommendedName>
</protein>
<organism evidence="1 2">
    <name type="scientific">Brachionus calyciflorus</name>
    <dbReference type="NCBI Taxonomy" id="104777"/>
    <lineage>
        <taxon>Eukaryota</taxon>
        <taxon>Metazoa</taxon>
        <taxon>Spiralia</taxon>
        <taxon>Gnathifera</taxon>
        <taxon>Rotifera</taxon>
        <taxon>Eurotatoria</taxon>
        <taxon>Monogononta</taxon>
        <taxon>Pseudotrocha</taxon>
        <taxon>Ploima</taxon>
        <taxon>Brachionidae</taxon>
        <taxon>Brachionus</taxon>
    </lineage>
</organism>
<evidence type="ECO:0008006" key="3">
    <source>
        <dbReference type="Google" id="ProtNLM"/>
    </source>
</evidence>
<name>A0A813WF43_9BILA</name>
<keyword evidence="2" id="KW-1185">Reference proteome</keyword>
<evidence type="ECO:0000313" key="2">
    <source>
        <dbReference type="Proteomes" id="UP000663879"/>
    </source>
</evidence>
<accession>A0A813WF43</accession>
<reference evidence="1" key="1">
    <citation type="submission" date="2021-02" db="EMBL/GenBank/DDBJ databases">
        <authorList>
            <person name="Nowell W R."/>
        </authorList>
    </citation>
    <scope>NUCLEOTIDE SEQUENCE</scope>
    <source>
        <strain evidence="1">Ploen Becks lab</strain>
    </source>
</reference>
<dbReference type="OrthoDB" id="1902038at2759"/>
<dbReference type="AlphaFoldDB" id="A0A813WF43"/>
<evidence type="ECO:0000313" key="1">
    <source>
        <dbReference type="EMBL" id="CAF0860350.1"/>
    </source>
</evidence>
<dbReference type="Proteomes" id="UP000663879">
    <property type="component" value="Unassembled WGS sequence"/>
</dbReference>
<comment type="caution">
    <text evidence="1">The sequence shown here is derived from an EMBL/GenBank/DDBJ whole genome shotgun (WGS) entry which is preliminary data.</text>
</comment>
<proteinExistence type="predicted"/>
<dbReference type="EMBL" id="CAJNOC010001386">
    <property type="protein sequence ID" value="CAF0860350.1"/>
    <property type="molecule type" value="Genomic_DNA"/>
</dbReference>